<evidence type="ECO:0000313" key="4">
    <source>
        <dbReference type="Proteomes" id="UP000002033"/>
    </source>
</evidence>
<dbReference type="GO" id="GO:0000271">
    <property type="term" value="P:polysaccharide biosynthetic process"/>
    <property type="evidence" value="ECO:0007669"/>
    <property type="project" value="TreeGrafter"/>
</dbReference>
<dbReference type="Proteomes" id="UP000002033">
    <property type="component" value="Chromosome"/>
</dbReference>
<organism evidence="3 4">
    <name type="scientific">Hyphomicrobium denitrificans (strain ATCC 51888 / DSM 1869 / NCIMB 11706 / TK 0415)</name>
    <dbReference type="NCBI Taxonomy" id="582899"/>
    <lineage>
        <taxon>Bacteria</taxon>
        <taxon>Pseudomonadati</taxon>
        <taxon>Pseudomonadota</taxon>
        <taxon>Alphaproteobacteria</taxon>
        <taxon>Hyphomicrobiales</taxon>
        <taxon>Hyphomicrobiaceae</taxon>
        <taxon>Hyphomicrobium</taxon>
    </lineage>
</organism>
<protein>
    <submittedName>
        <fullName evidence="3">Acyltransferase 3</fullName>
    </submittedName>
</protein>
<dbReference type="EMBL" id="CP002083">
    <property type="protein sequence ID" value="ADJ23163.1"/>
    <property type="molecule type" value="Genomic_DNA"/>
</dbReference>
<feature type="transmembrane region" description="Helical" evidence="1">
    <location>
        <begin position="349"/>
        <end position="370"/>
    </location>
</feature>
<keyword evidence="1" id="KW-0472">Membrane</keyword>
<keyword evidence="1" id="KW-0812">Transmembrane</keyword>
<reference evidence="4" key="1">
    <citation type="journal article" date="2011" name="J. Bacteriol.">
        <title>Genome sequences of eight morphologically diverse alphaproteobacteria.</title>
        <authorList>
            <consortium name="US DOE Joint Genome Institute"/>
            <person name="Brown P.J."/>
            <person name="Kysela D.T."/>
            <person name="Buechlein A."/>
            <person name="Hemmerich C."/>
            <person name="Brun Y.V."/>
        </authorList>
    </citation>
    <scope>NUCLEOTIDE SEQUENCE [LARGE SCALE GENOMIC DNA]</scope>
    <source>
        <strain evidence="4">ATCC 51888 / DSM 1869 / NCIB 11706 / TK 0415</strain>
    </source>
</reference>
<dbReference type="InterPro" id="IPR050879">
    <property type="entry name" value="Acyltransferase_3"/>
</dbReference>
<dbReference type="GO" id="GO:0016747">
    <property type="term" value="F:acyltransferase activity, transferring groups other than amino-acyl groups"/>
    <property type="evidence" value="ECO:0007669"/>
    <property type="project" value="InterPro"/>
</dbReference>
<dbReference type="OrthoDB" id="9767863at2"/>
<dbReference type="GO" id="GO:0016020">
    <property type="term" value="C:membrane"/>
    <property type="evidence" value="ECO:0007669"/>
    <property type="project" value="TreeGrafter"/>
</dbReference>
<keyword evidence="1" id="KW-1133">Transmembrane helix</keyword>
<dbReference type="eggNOG" id="COG1835">
    <property type="taxonomic scope" value="Bacteria"/>
</dbReference>
<feature type="domain" description="Acyltransferase 3" evidence="2">
    <location>
        <begin position="18"/>
        <end position="363"/>
    </location>
</feature>
<gene>
    <name evidence="3" type="ordered locus">Hden_1351</name>
</gene>
<dbReference type="PANTHER" id="PTHR23028:SF53">
    <property type="entry name" value="ACYL_TRANSF_3 DOMAIN-CONTAINING PROTEIN"/>
    <property type="match status" value="1"/>
</dbReference>
<feature type="transmembrane region" description="Helical" evidence="1">
    <location>
        <begin position="184"/>
        <end position="202"/>
    </location>
</feature>
<keyword evidence="3" id="KW-0012">Acyltransferase</keyword>
<dbReference type="HOGENOM" id="CLU_005679_1_4_5"/>
<feature type="transmembrane region" description="Helical" evidence="1">
    <location>
        <begin position="273"/>
        <end position="291"/>
    </location>
</feature>
<name>D8JX27_HYPDA</name>
<dbReference type="PANTHER" id="PTHR23028">
    <property type="entry name" value="ACETYLTRANSFERASE"/>
    <property type="match status" value="1"/>
</dbReference>
<dbReference type="AlphaFoldDB" id="D8JX27"/>
<evidence type="ECO:0000259" key="2">
    <source>
        <dbReference type="Pfam" id="PF01757"/>
    </source>
</evidence>
<feature type="transmembrane region" description="Helical" evidence="1">
    <location>
        <begin position="242"/>
        <end position="267"/>
    </location>
</feature>
<feature type="transmembrane region" description="Helical" evidence="1">
    <location>
        <begin position="98"/>
        <end position="116"/>
    </location>
</feature>
<keyword evidence="4" id="KW-1185">Reference proteome</keyword>
<evidence type="ECO:0000313" key="3">
    <source>
        <dbReference type="EMBL" id="ADJ23163.1"/>
    </source>
</evidence>
<dbReference type="RefSeq" id="WP_013215378.1">
    <property type="nucleotide sequence ID" value="NC_014313.1"/>
</dbReference>
<dbReference type="STRING" id="582899.Hden_1351"/>
<dbReference type="Pfam" id="PF01757">
    <property type="entry name" value="Acyl_transf_3"/>
    <property type="match status" value="1"/>
</dbReference>
<sequence>MTTLPASAADQYLRGHLPGLDGIRGLAILLVMTVHFIGGAVAETPLQKFFVKAAVHGWMGVDLFFVLSGFLITGILLGSKNKPRYFRNFYARRALRIFPLYYVVLIALFLILPLLVKPSPMLETARSHQIWLWTYTSNFFIAWTGTWDSLNYVAHFWSLAIEEHFYLVWPLVVFYFPAPTLKKICLGVIVFALALRIALALADINETSISVLTPCRIDALCVGAFIALQLREPGVWPRWMANSNYALLAFGAALFAVMAFASFTGFAEAVLHQVRGTFIALFFGALILLALKPASNPVSYVLQGPHLGFFGKYSYGLYVYHGILTWYFMETHLDDQLTAWSGSLWLAMAARMLIGVGLSLLIAVPSYHLFEKRFLDLKRYF</sequence>
<feature type="transmembrane region" description="Helical" evidence="1">
    <location>
        <begin position="312"/>
        <end position="329"/>
    </location>
</feature>
<feature type="transmembrane region" description="Helical" evidence="1">
    <location>
        <begin position="23"/>
        <end position="42"/>
    </location>
</feature>
<proteinExistence type="predicted"/>
<evidence type="ECO:0000256" key="1">
    <source>
        <dbReference type="SAM" id="Phobius"/>
    </source>
</evidence>
<accession>D8JX27</accession>
<dbReference type="InterPro" id="IPR002656">
    <property type="entry name" value="Acyl_transf_3_dom"/>
</dbReference>
<dbReference type="KEGG" id="hdn:Hden_1351"/>
<feature type="transmembrane region" description="Helical" evidence="1">
    <location>
        <begin position="54"/>
        <end position="77"/>
    </location>
</feature>
<keyword evidence="3" id="KW-0808">Transferase</keyword>